<sequence>MAKYDESFKLRVIRQCLRDDISQGEVARQYGVDVSTIRQWLATYRQHGVSGLRKKYSHHSAAFKREVLERMWRDGLSQRQAAALFDIRERSAIGRWERQYHSGGLTALEPQRKGRRPMSKKPPSPPLPDKERSQEALLKELAYLRAENAYLKKLDALIQAEQDVARGKKRKSSRD</sequence>
<dbReference type="Gene3D" id="1.10.10.10">
    <property type="entry name" value="Winged helix-like DNA-binding domain superfamily/Winged helix DNA-binding domain"/>
    <property type="match status" value="2"/>
</dbReference>
<dbReference type="SUPFAM" id="SSF46689">
    <property type="entry name" value="Homeodomain-like"/>
    <property type="match status" value="1"/>
</dbReference>
<dbReference type="PANTHER" id="PTHR33795:SF1">
    <property type="entry name" value="INSERTION ELEMENT IS150 PROTEIN INSJ"/>
    <property type="match status" value="1"/>
</dbReference>
<evidence type="ECO:0000313" key="4">
    <source>
        <dbReference type="EMBL" id="GAA3902133.1"/>
    </source>
</evidence>
<dbReference type="Pfam" id="PF13518">
    <property type="entry name" value="HTH_28"/>
    <property type="match status" value="2"/>
</dbReference>
<proteinExistence type="inferred from homology"/>
<dbReference type="InterPro" id="IPR055247">
    <property type="entry name" value="InsJ-like_HTH"/>
</dbReference>
<dbReference type="Proteomes" id="UP001500133">
    <property type="component" value="Unassembled WGS sequence"/>
</dbReference>
<dbReference type="InterPro" id="IPR009057">
    <property type="entry name" value="Homeodomain-like_sf"/>
</dbReference>
<keyword evidence="5" id="KW-1185">Reference proteome</keyword>
<gene>
    <name evidence="4" type="ORF">GCM10022228_10880</name>
</gene>
<organism evidence="4 5">
    <name type="scientific">Halomonas cibimaris</name>
    <dbReference type="NCBI Taxonomy" id="657012"/>
    <lineage>
        <taxon>Bacteria</taxon>
        <taxon>Pseudomonadati</taxon>
        <taxon>Pseudomonadota</taxon>
        <taxon>Gammaproteobacteria</taxon>
        <taxon>Oceanospirillales</taxon>
        <taxon>Halomonadaceae</taxon>
        <taxon>Halomonas</taxon>
    </lineage>
</organism>
<dbReference type="InterPro" id="IPR052057">
    <property type="entry name" value="IS150/IS1296_orfA-like"/>
</dbReference>
<evidence type="ECO:0000313" key="5">
    <source>
        <dbReference type="Proteomes" id="UP001500133"/>
    </source>
</evidence>
<dbReference type="PANTHER" id="PTHR33795">
    <property type="entry name" value="INSERTION ELEMENT IS150 PROTEIN INSJ"/>
    <property type="match status" value="1"/>
</dbReference>
<dbReference type="SUPFAM" id="SSF48295">
    <property type="entry name" value="TrpR-like"/>
    <property type="match status" value="1"/>
</dbReference>
<dbReference type="InterPro" id="IPR036388">
    <property type="entry name" value="WH-like_DNA-bd_sf"/>
</dbReference>
<evidence type="ECO:0000259" key="3">
    <source>
        <dbReference type="Pfam" id="PF13518"/>
    </source>
</evidence>
<protein>
    <submittedName>
        <fullName evidence="4">Helix-turn-helix domain-containing protein</fullName>
    </submittedName>
</protein>
<evidence type="ECO:0000256" key="2">
    <source>
        <dbReference type="SAM" id="MobiDB-lite"/>
    </source>
</evidence>
<comment type="similarity">
    <text evidence="1">Belongs to the IS150/IS1296 orfA family.</text>
</comment>
<dbReference type="InterPro" id="IPR010921">
    <property type="entry name" value="Trp_repressor/repl_initiator"/>
</dbReference>
<evidence type="ECO:0000256" key="1">
    <source>
        <dbReference type="ARBA" id="ARBA00038232"/>
    </source>
</evidence>
<feature type="region of interest" description="Disordered" evidence="2">
    <location>
        <begin position="104"/>
        <end position="133"/>
    </location>
</feature>
<feature type="domain" description="Insertion element IS150 protein InsJ-like helix-turn-helix" evidence="3">
    <location>
        <begin position="63"/>
        <end position="116"/>
    </location>
</feature>
<feature type="domain" description="Insertion element IS150 protein InsJ-like helix-turn-helix" evidence="3">
    <location>
        <begin position="8"/>
        <end position="55"/>
    </location>
</feature>
<accession>A0ABP7LN66</accession>
<dbReference type="EMBL" id="BAAAZT010000040">
    <property type="protein sequence ID" value="GAA3902133.1"/>
    <property type="molecule type" value="Genomic_DNA"/>
</dbReference>
<comment type="caution">
    <text evidence="4">The sequence shown here is derived from an EMBL/GenBank/DDBJ whole genome shotgun (WGS) entry which is preliminary data.</text>
</comment>
<reference evidence="5" key="1">
    <citation type="journal article" date="2019" name="Int. J. Syst. Evol. Microbiol.">
        <title>The Global Catalogue of Microorganisms (GCM) 10K type strain sequencing project: providing services to taxonomists for standard genome sequencing and annotation.</title>
        <authorList>
            <consortium name="The Broad Institute Genomics Platform"/>
            <consortium name="The Broad Institute Genome Sequencing Center for Infectious Disease"/>
            <person name="Wu L."/>
            <person name="Ma J."/>
        </authorList>
    </citation>
    <scope>NUCLEOTIDE SEQUENCE [LARGE SCALE GENOMIC DNA]</scope>
    <source>
        <strain evidence="5">JCM 16914</strain>
    </source>
</reference>
<name>A0ABP7LN66_9GAMM</name>